<dbReference type="RefSeq" id="WP_266059652.1">
    <property type="nucleotide sequence ID" value="NZ_JAPKFM010000001.1"/>
</dbReference>
<dbReference type="Gene3D" id="3.40.50.1820">
    <property type="entry name" value="alpha/beta hydrolase"/>
    <property type="match status" value="1"/>
</dbReference>
<feature type="signal peptide" evidence="1">
    <location>
        <begin position="1"/>
        <end position="29"/>
    </location>
</feature>
<gene>
    <name evidence="2" type="ORF">OSB52_00710</name>
</gene>
<proteinExistence type="predicted"/>
<dbReference type="Pfam" id="PF03583">
    <property type="entry name" value="LIP"/>
    <property type="match status" value="1"/>
</dbReference>
<dbReference type="PANTHER" id="PTHR34853:SF1">
    <property type="entry name" value="LIPASE 5"/>
    <property type="match status" value="1"/>
</dbReference>
<protein>
    <submittedName>
        <fullName evidence="2">Alpha/beta hydrolase</fullName>
    </submittedName>
</protein>
<dbReference type="SUPFAM" id="SSF53474">
    <property type="entry name" value="alpha/beta-Hydrolases"/>
    <property type="match status" value="1"/>
</dbReference>
<name>A0A9X3I2Y5_9ACTN</name>
<keyword evidence="2" id="KW-0378">Hydrolase</keyword>
<accession>A0A9X3I2Y5</accession>
<dbReference type="GO" id="GO:0016042">
    <property type="term" value="P:lipid catabolic process"/>
    <property type="evidence" value="ECO:0007669"/>
    <property type="project" value="InterPro"/>
</dbReference>
<comment type="caution">
    <text evidence="2">The sequence shown here is derived from an EMBL/GenBank/DDBJ whole genome shotgun (WGS) entry which is preliminary data.</text>
</comment>
<keyword evidence="3" id="KW-1185">Reference proteome</keyword>
<dbReference type="PIRSF" id="PIRSF029171">
    <property type="entry name" value="Esterase_LipA"/>
    <property type="match status" value="1"/>
</dbReference>
<organism evidence="2 3">
    <name type="scientific">Gordonia aquimaris</name>
    <dbReference type="NCBI Taxonomy" id="2984863"/>
    <lineage>
        <taxon>Bacteria</taxon>
        <taxon>Bacillati</taxon>
        <taxon>Actinomycetota</taxon>
        <taxon>Actinomycetes</taxon>
        <taxon>Mycobacteriales</taxon>
        <taxon>Gordoniaceae</taxon>
        <taxon>Gordonia</taxon>
    </lineage>
</organism>
<keyword evidence="1" id="KW-0732">Signal</keyword>
<evidence type="ECO:0000256" key="1">
    <source>
        <dbReference type="SAM" id="SignalP"/>
    </source>
</evidence>
<dbReference type="Proteomes" id="UP001143347">
    <property type="component" value="Unassembled WGS sequence"/>
</dbReference>
<reference evidence="2" key="1">
    <citation type="submission" date="2022-10" db="EMBL/GenBank/DDBJ databases">
        <title>WGS of marine actinomycetes from Thailand.</title>
        <authorList>
            <person name="Thawai C."/>
        </authorList>
    </citation>
    <scope>NUCLEOTIDE SEQUENCE</scope>
    <source>
        <strain evidence="2">SW21</strain>
    </source>
</reference>
<dbReference type="GO" id="GO:0004806">
    <property type="term" value="F:triacylglycerol lipase activity"/>
    <property type="evidence" value="ECO:0007669"/>
    <property type="project" value="InterPro"/>
</dbReference>
<dbReference type="AlphaFoldDB" id="A0A9X3I2Y5"/>
<dbReference type="EMBL" id="JAPKFM010000001">
    <property type="protein sequence ID" value="MCX2962606.1"/>
    <property type="molecule type" value="Genomic_DNA"/>
</dbReference>
<sequence>MAIRTTLCRMVAGGASIMVAWAAAAPTQAAPTQAVPTVVAAEVIADGPMVVDGASTTSRIRYTSTSVRGVRTEMTGTLTLPSAPAPDAGWPLAVWNHMTVGGADHCAPSTATTTHPELPRMTSGDRVIAHLLDAGFAVVRPDFEGIGGSGPHPYLIAGSLARSTIDAAVAVSRYDSRISHDVVVAGHSEGAVAALSAGAREAAQWNGLRLRAVAALAPPTEVAAILDALSGVPLAGPAINELVGLAALLGSGAAAADPDFADLMTHGGLSRSATVLLPHFEDRCYAELTEPGSFGGLAPTQLLGPAGAQMKAKLVEILERNDVRNLHIPAQIPVRVDAGFTDTVAPQPLVTRLVDTYRHNGMSVTYVEHPVGHAGVATEPGAATDIARWLIAQV</sequence>
<dbReference type="InterPro" id="IPR005152">
    <property type="entry name" value="Lipase_secreted"/>
</dbReference>
<evidence type="ECO:0000313" key="3">
    <source>
        <dbReference type="Proteomes" id="UP001143347"/>
    </source>
</evidence>
<evidence type="ECO:0000313" key="2">
    <source>
        <dbReference type="EMBL" id="MCX2962606.1"/>
    </source>
</evidence>
<dbReference type="InterPro" id="IPR029058">
    <property type="entry name" value="AB_hydrolase_fold"/>
</dbReference>
<feature type="chain" id="PRO_5040758584" evidence="1">
    <location>
        <begin position="30"/>
        <end position="394"/>
    </location>
</feature>
<dbReference type="PANTHER" id="PTHR34853">
    <property type="match status" value="1"/>
</dbReference>